<feature type="compositionally biased region" description="Basic residues" evidence="1">
    <location>
        <begin position="1"/>
        <end position="16"/>
    </location>
</feature>
<sequence>MDDNYKKRHKPQRNSKYKQGYFHPQHPEKWVTKTNEYRSSWEFFFL</sequence>
<organism evidence="2 3">
    <name type="scientific">phage Lak_Megaphage_RVC_JS4_GC31</name>
    <dbReference type="NCBI Taxonomy" id="3109228"/>
    <lineage>
        <taxon>Viruses</taxon>
        <taxon>Duplodnaviria</taxon>
        <taxon>Heunggongvirae</taxon>
        <taxon>Uroviricota</taxon>
        <taxon>Caudoviricetes</taxon>
        <taxon>Caudoviricetes code 15 clade</taxon>
    </lineage>
</organism>
<evidence type="ECO:0000313" key="3">
    <source>
        <dbReference type="Proteomes" id="UP001349343"/>
    </source>
</evidence>
<feature type="region of interest" description="Disordered" evidence="1">
    <location>
        <begin position="1"/>
        <end position="21"/>
    </location>
</feature>
<proteinExistence type="predicted"/>
<protein>
    <submittedName>
        <fullName evidence="2">Uncharacterized protein</fullName>
    </submittedName>
</protein>
<reference evidence="2 3" key="1">
    <citation type="submission" date="2023-11" db="EMBL/GenBank/DDBJ databases">
        <authorList>
            <person name="Cook R."/>
            <person name="Crisci M."/>
            <person name="Pye H."/>
            <person name="Adriaenssens E."/>
            <person name="Santini J."/>
        </authorList>
    </citation>
    <scope>NUCLEOTIDE SEQUENCE [LARGE SCALE GENOMIC DNA]</scope>
    <source>
        <strain evidence="2">Lak_Megaphage_RVC_JS4_GC31</strain>
    </source>
</reference>
<dbReference type="EMBL" id="OR769222">
    <property type="protein sequence ID" value="WQJ52765.1"/>
    <property type="molecule type" value="Genomic_DNA"/>
</dbReference>
<evidence type="ECO:0000256" key="1">
    <source>
        <dbReference type="SAM" id="MobiDB-lite"/>
    </source>
</evidence>
<name>A0ABZ0Z3N2_9CAUD</name>
<accession>A0ABZ0Z3N2</accession>
<keyword evidence="3" id="KW-1185">Reference proteome</keyword>
<evidence type="ECO:0000313" key="2">
    <source>
        <dbReference type="EMBL" id="WQJ52765.1"/>
    </source>
</evidence>
<dbReference type="Proteomes" id="UP001349343">
    <property type="component" value="Segment"/>
</dbReference>